<proteinExistence type="predicted"/>
<gene>
    <name evidence="1" type="primary">cemA</name>
</gene>
<evidence type="ECO:0000313" key="1">
    <source>
        <dbReference type="EMBL" id="AOV84680.1"/>
    </source>
</evidence>
<reference evidence="1" key="1">
    <citation type="submission" date="2016-02" db="EMBL/GenBank/DDBJ databases">
        <title>Phylogenomics of the Schizaeales.</title>
        <authorList>
            <person name="Labiak P.H."/>
            <person name="Karol K.G."/>
        </authorList>
    </citation>
    <scope>NUCLEOTIDE SEQUENCE</scope>
</reference>
<keyword evidence="1" id="KW-0150">Chloroplast</keyword>
<sequence length="511" mass="59269">MKRNYWRLIQWFRETPHRSSDRAHKASKQIQFAKKYLYYARVASAAGRLSEAALTDDGFDLLSIVIYWSLLEHRTSVFIPSLKRKLVLFHRSPMSSIINSYRTTASTNVSPNTKNSTEKRKFDPSTFLPHYSNALFLKLSSRRYLRGRDSGATHVRNRIDDLAAADDSGKHVFRRSEKYEQMNRKLVRIEAVLNDSVGREKCAAVPPLQSVNKDSNDIMVHKLTNNNLLVSACAYELTNLIPRSINRTLSQFGTELMSQSTPLVLHNFQLAKHQASSSLKTIGCLIIFFFRSTLFRRTSSRNPGLDNYGTHLNYNSFSTHSKRKKLQASFVEQKDYCGQMNQREALSVFNFKIVIQRYAGRIFSSRRCIIILILKLFRVQYPTPQVLLLQSYYLQSIEEDLQLQIPGFKNYFIVRVTQRKHFLSFQQLTYVLDFIRLKAGRSSQVAYQTMQDLFVADTSFPASFPRSQLSRIQLLNIGFFVTRIVHRPQLQQLITRRMSDYPLIIIISTNH</sequence>
<dbReference type="AlphaFoldDB" id="A0A1S5RUN2"/>
<dbReference type="EMBL" id="KU764518">
    <property type="protein sequence ID" value="AOV84680.1"/>
    <property type="molecule type" value="Genomic_DNA"/>
</dbReference>
<name>A0A1S5RUN2_9MONI</name>
<geneLocation type="chloroplast" evidence="1"/>
<accession>A0A1S5RUN2</accession>
<protein>
    <submittedName>
        <fullName evidence="1">Envelope membrane protein</fullName>
    </submittedName>
</protein>
<organism evidence="1">
    <name type="scientific">Actinostachys pennula</name>
    <dbReference type="NCBI Taxonomy" id="148577"/>
    <lineage>
        <taxon>Eukaryota</taxon>
        <taxon>Viridiplantae</taxon>
        <taxon>Streptophyta</taxon>
        <taxon>Embryophyta</taxon>
        <taxon>Tracheophyta</taxon>
        <taxon>Polypodiopsida</taxon>
        <taxon>Polypodiidae</taxon>
        <taxon>Schizaeales</taxon>
        <taxon>Schizaeaceae</taxon>
        <taxon>Actinostachys</taxon>
    </lineage>
</organism>
<keyword evidence="1" id="KW-0934">Plastid</keyword>